<keyword evidence="6 10" id="KW-1133">Transmembrane helix</keyword>
<evidence type="ECO:0000256" key="10">
    <source>
        <dbReference type="SAM" id="Phobius"/>
    </source>
</evidence>
<evidence type="ECO:0000256" key="5">
    <source>
        <dbReference type="ARBA" id="ARBA00022968"/>
    </source>
</evidence>
<comment type="similarity">
    <text evidence="2">Belongs to the galactose-3-O-sulfotransferase family.</text>
</comment>
<dbReference type="GO" id="GO:0001733">
    <property type="term" value="F:galactosylceramide sulfotransferase activity"/>
    <property type="evidence" value="ECO:0007669"/>
    <property type="project" value="InterPro"/>
</dbReference>
<keyword evidence="3 11" id="KW-0808">Transferase</keyword>
<protein>
    <submittedName>
        <fullName evidence="11">Galactosylceramide sulfotransferase</fullName>
    </submittedName>
</protein>
<evidence type="ECO:0000256" key="7">
    <source>
        <dbReference type="ARBA" id="ARBA00023034"/>
    </source>
</evidence>
<evidence type="ECO:0000256" key="2">
    <source>
        <dbReference type="ARBA" id="ARBA00008124"/>
    </source>
</evidence>
<keyword evidence="5" id="KW-0735">Signal-anchor</keyword>
<keyword evidence="4 10" id="KW-0812">Transmembrane</keyword>
<dbReference type="InterPro" id="IPR027417">
    <property type="entry name" value="P-loop_NTPase"/>
</dbReference>
<feature type="transmembrane region" description="Helical" evidence="10">
    <location>
        <begin position="20"/>
        <end position="38"/>
    </location>
</feature>
<dbReference type="AlphaFoldDB" id="A0A210QT31"/>
<accession>A0A210QT31</accession>
<evidence type="ECO:0000256" key="4">
    <source>
        <dbReference type="ARBA" id="ARBA00022692"/>
    </source>
</evidence>
<dbReference type="GO" id="GO:0000139">
    <property type="term" value="C:Golgi membrane"/>
    <property type="evidence" value="ECO:0007669"/>
    <property type="project" value="UniProtKB-SubCell"/>
</dbReference>
<organism evidence="11 12">
    <name type="scientific">Mizuhopecten yessoensis</name>
    <name type="common">Japanese scallop</name>
    <name type="synonym">Patinopecten yessoensis</name>
    <dbReference type="NCBI Taxonomy" id="6573"/>
    <lineage>
        <taxon>Eukaryota</taxon>
        <taxon>Metazoa</taxon>
        <taxon>Spiralia</taxon>
        <taxon>Lophotrochozoa</taxon>
        <taxon>Mollusca</taxon>
        <taxon>Bivalvia</taxon>
        <taxon>Autobranchia</taxon>
        <taxon>Pteriomorphia</taxon>
        <taxon>Pectinida</taxon>
        <taxon>Pectinoidea</taxon>
        <taxon>Pectinidae</taxon>
        <taxon>Mizuhopecten</taxon>
    </lineage>
</organism>
<dbReference type="Proteomes" id="UP000242188">
    <property type="component" value="Unassembled WGS sequence"/>
</dbReference>
<dbReference type="PANTHER" id="PTHR14647">
    <property type="entry name" value="GALACTOSE-3-O-SULFOTRANSFERASE"/>
    <property type="match status" value="1"/>
</dbReference>
<evidence type="ECO:0000256" key="8">
    <source>
        <dbReference type="ARBA" id="ARBA00023136"/>
    </source>
</evidence>
<keyword evidence="9" id="KW-0325">Glycoprotein</keyword>
<keyword evidence="7" id="KW-0333">Golgi apparatus</keyword>
<evidence type="ECO:0000313" key="12">
    <source>
        <dbReference type="Proteomes" id="UP000242188"/>
    </source>
</evidence>
<proteinExistence type="inferred from homology"/>
<comment type="caution">
    <text evidence="11">The sequence shown here is derived from an EMBL/GenBank/DDBJ whole genome shotgun (WGS) entry which is preliminary data.</text>
</comment>
<dbReference type="Gene3D" id="3.40.50.300">
    <property type="entry name" value="P-loop containing nucleotide triphosphate hydrolases"/>
    <property type="match status" value="1"/>
</dbReference>
<dbReference type="GO" id="GO:0009247">
    <property type="term" value="P:glycolipid biosynthetic process"/>
    <property type="evidence" value="ECO:0007669"/>
    <property type="project" value="InterPro"/>
</dbReference>
<evidence type="ECO:0000256" key="3">
    <source>
        <dbReference type="ARBA" id="ARBA00022679"/>
    </source>
</evidence>
<sequence>MIKIFSYRLYELTMRLYLKYATQAVIIIFICTSIWYILDSQPAEHIVHGRDKASSSSAQLQFTSSSKIQRTSRRTSPTKNVVFLKVHKVGGSTLMNLFYRYADSKNLNLMVPIDTEGDHWNYLGFNTTLHPKNIVPLPRGESYNILCNHVLYDKQAFLKIMPNDSVYITILRNPVGQFVSAAMYYNFLSSLEQEARKHIGLQPIPELFHEYFTNRDRYSSVNSYHVRNKMSHDLGLPMSRFDDKVFIERFIQNLTRDYELVMMMEYFTESVILMRRFLLWTLEDVIFIPLNVNMRKKKKNVMMYNDDIDALSEWNYADFQLYKHFEQRYMQQIEAEGPSLQQEVTYFNDVLEKIAAFCASDKELYAVTESEWSKAFDVSKEQCKMMTSDAIPVIKTAIRKSRKRFNTWAMSNDVQVLT</sequence>
<keyword evidence="12" id="KW-1185">Reference proteome</keyword>
<evidence type="ECO:0000256" key="1">
    <source>
        <dbReference type="ARBA" id="ARBA00004323"/>
    </source>
</evidence>
<name>A0A210QT31_MIZYE</name>
<comment type="subcellular location">
    <subcellularLocation>
        <location evidence="1">Golgi apparatus membrane</location>
        <topology evidence="1">Single-pass type II membrane protein</topology>
    </subcellularLocation>
</comment>
<dbReference type="EMBL" id="NEDP02002051">
    <property type="protein sequence ID" value="OWF51879.1"/>
    <property type="molecule type" value="Genomic_DNA"/>
</dbReference>
<keyword evidence="8 10" id="KW-0472">Membrane</keyword>
<evidence type="ECO:0000256" key="6">
    <source>
        <dbReference type="ARBA" id="ARBA00022989"/>
    </source>
</evidence>
<gene>
    <name evidence="11" type="ORF">KP79_PYT19723</name>
</gene>
<dbReference type="OrthoDB" id="514299at2759"/>
<dbReference type="PANTHER" id="PTHR14647:SF87">
    <property type="entry name" value="PUTATIVE-RELATED"/>
    <property type="match status" value="1"/>
</dbReference>
<evidence type="ECO:0000313" key="11">
    <source>
        <dbReference type="EMBL" id="OWF51879.1"/>
    </source>
</evidence>
<dbReference type="InterPro" id="IPR009729">
    <property type="entry name" value="Gal-3-0_sulfotransfrase"/>
</dbReference>
<dbReference type="Pfam" id="PF06990">
    <property type="entry name" value="Gal-3-0_sulfotr"/>
    <property type="match status" value="1"/>
</dbReference>
<evidence type="ECO:0000256" key="9">
    <source>
        <dbReference type="ARBA" id="ARBA00023180"/>
    </source>
</evidence>
<dbReference type="SUPFAM" id="SSF52540">
    <property type="entry name" value="P-loop containing nucleoside triphosphate hydrolases"/>
    <property type="match status" value="1"/>
</dbReference>
<reference evidence="11 12" key="1">
    <citation type="journal article" date="2017" name="Nat. Ecol. Evol.">
        <title>Scallop genome provides insights into evolution of bilaterian karyotype and development.</title>
        <authorList>
            <person name="Wang S."/>
            <person name="Zhang J."/>
            <person name="Jiao W."/>
            <person name="Li J."/>
            <person name="Xun X."/>
            <person name="Sun Y."/>
            <person name="Guo X."/>
            <person name="Huan P."/>
            <person name="Dong B."/>
            <person name="Zhang L."/>
            <person name="Hu X."/>
            <person name="Sun X."/>
            <person name="Wang J."/>
            <person name="Zhao C."/>
            <person name="Wang Y."/>
            <person name="Wang D."/>
            <person name="Huang X."/>
            <person name="Wang R."/>
            <person name="Lv J."/>
            <person name="Li Y."/>
            <person name="Zhang Z."/>
            <person name="Liu B."/>
            <person name="Lu W."/>
            <person name="Hui Y."/>
            <person name="Liang J."/>
            <person name="Zhou Z."/>
            <person name="Hou R."/>
            <person name="Li X."/>
            <person name="Liu Y."/>
            <person name="Li H."/>
            <person name="Ning X."/>
            <person name="Lin Y."/>
            <person name="Zhao L."/>
            <person name="Xing Q."/>
            <person name="Dou J."/>
            <person name="Li Y."/>
            <person name="Mao J."/>
            <person name="Guo H."/>
            <person name="Dou H."/>
            <person name="Li T."/>
            <person name="Mu C."/>
            <person name="Jiang W."/>
            <person name="Fu Q."/>
            <person name="Fu X."/>
            <person name="Miao Y."/>
            <person name="Liu J."/>
            <person name="Yu Q."/>
            <person name="Li R."/>
            <person name="Liao H."/>
            <person name="Li X."/>
            <person name="Kong Y."/>
            <person name="Jiang Z."/>
            <person name="Chourrout D."/>
            <person name="Li R."/>
            <person name="Bao Z."/>
        </authorList>
    </citation>
    <scope>NUCLEOTIDE SEQUENCE [LARGE SCALE GENOMIC DNA]</scope>
    <source>
        <strain evidence="11 12">PY_sf001</strain>
    </source>
</reference>